<evidence type="ECO:0000256" key="6">
    <source>
        <dbReference type="SAM" id="Coils"/>
    </source>
</evidence>
<dbReference type="AlphaFoldDB" id="A0A4W5KD70"/>
<evidence type="ECO:0000256" key="2">
    <source>
        <dbReference type="ARBA" id="ARBA00022741"/>
    </source>
</evidence>
<dbReference type="GO" id="GO:0005741">
    <property type="term" value="C:mitochondrial outer membrane"/>
    <property type="evidence" value="ECO:0007669"/>
    <property type="project" value="InterPro"/>
</dbReference>
<proteinExistence type="predicted"/>
<dbReference type="PANTHER" id="PTHR10465">
    <property type="entry name" value="TRANSMEMBRANE GTPASE FZO1"/>
    <property type="match status" value="1"/>
</dbReference>
<evidence type="ECO:0000259" key="8">
    <source>
        <dbReference type="Pfam" id="PF04799"/>
    </source>
</evidence>
<dbReference type="Gene3D" id="1.20.5.110">
    <property type="match status" value="1"/>
</dbReference>
<dbReference type="InterPro" id="IPR006884">
    <property type="entry name" value="Fzo/mitofusin_HR2"/>
</dbReference>
<keyword evidence="4" id="KW-0342">GTP-binding</keyword>
<feature type="coiled-coil region" evidence="6">
    <location>
        <begin position="132"/>
        <end position="159"/>
    </location>
</feature>
<keyword evidence="7" id="KW-0812">Transmembrane</keyword>
<keyword evidence="3" id="KW-0378">Hydrolase</keyword>
<dbReference type="Ensembl" id="ENSHHUT00000015580.1">
    <property type="protein sequence ID" value="ENSHHUP00000015058.1"/>
    <property type="gene ID" value="ENSHHUG00000009351.1"/>
</dbReference>
<dbReference type="GO" id="GO:0008053">
    <property type="term" value="P:mitochondrial fusion"/>
    <property type="evidence" value="ECO:0007669"/>
    <property type="project" value="InterPro"/>
</dbReference>
<evidence type="ECO:0000256" key="4">
    <source>
        <dbReference type="ARBA" id="ARBA00023134"/>
    </source>
</evidence>
<evidence type="ECO:0000256" key="7">
    <source>
        <dbReference type="SAM" id="Phobius"/>
    </source>
</evidence>
<evidence type="ECO:0000313" key="9">
    <source>
        <dbReference type="Ensembl" id="ENSHHUP00000015058.1"/>
    </source>
</evidence>
<evidence type="ECO:0000256" key="3">
    <source>
        <dbReference type="ARBA" id="ARBA00022801"/>
    </source>
</evidence>
<keyword evidence="6" id="KW-0175">Coiled coil</keyword>
<evidence type="ECO:0000313" key="10">
    <source>
        <dbReference type="Proteomes" id="UP000314982"/>
    </source>
</evidence>
<dbReference type="SUPFAM" id="SSF111479">
    <property type="entry name" value="Fzo-like conserved region"/>
    <property type="match status" value="1"/>
</dbReference>
<name>A0A4W5KD70_9TELE</name>
<protein>
    <recommendedName>
        <fullName evidence="8">Fzo/mitofusin HR2 domain-containing protein</fullName>
    </recommendedName>
</protein>
<evidence type="ECO:0000256" key="5">
    <source>
        <dbReference type="ARBA" id="ARBA00023136"/>
    </source>
</evidence>
<dbReference type="InterPro" id="IPR027094">
    <property type="entry name" value="Mitofusin_fam"/>
</dbReference>
<keyword evidence="5 7" id="KW-0472">Membrane</keyword>
<evidence type="ECO:0000256" key="1">
    <source>
        <dbReference type="ARBA" id="ARBA00004370"/>
    </source>
</evidence>
<reference evidence="10" key="1">
    <citation type="submission" date="2018-06" db="EMBL/GenBank/DDBJ databases">
        <title>Genome assembly of Danube salmon.</title>
        <authorList>
            <person name="Macqueen D.J."/>
            <person name="Gundappa M.K."/>
        </authorList>
    </citation>
    <scope>NUCLEOTIDE SEQUENCE [LARGE SCALE GENOMIC DNA]</scope>
</reference>
<organism evidence="9 10">
    <name type="scientific">Hucho hucho</name>
    <name type="common">huchen</name>
    <dbReference type="NCBI Taxonomy" id="62062"/>
    <lineage>
        <taxon>Eukaryota</taxon>
        <taxon>Metazoa</taxon>
        <taxon>Chordata</taxon>
        <taxon>Craniata</taxon>
        <taxon>Vertebrata</taxon>
        <taxon>Euteleostomi</taxon>
        <taxon>Actinopterygii</taxon>
        <taxon>Neopterygii</taxon>
        <taxon>Teleostei</taxon>
        <taxon>Protacanthopterygii</taxon>
        <taxon>Salmoniformes</taxon>
        <taxon>Salmonidae</taxon>
        <taxon>Salmoninae</taxon>
        <taxon>Hucho</taxon>
    </lineage>
</organism>
<sequence>MTRSLSTTPSSGPSSVAVAQPQDAALSQEDLMMSMATNLASLASRTSMSMVIVGGVVWRTVGWRLIALSASMYGLLYLWEKLTWTTKAKERALKRQFVDYATEKLQLIVSFTSANCSHQVQQEMATTFARLCQQVDLTKRELEGEISRLTAKVQTLETVQSRSKTLRSV</sequence>
<dbReference type="Proteomes" id="UP000314982">
    <property type="component" value="Unassembled WGS sequence"/>
</dbReference>
<keyword evidence="10" id="KW-1185">Reference proteome</keyword>
<dbReference type="PANTHER" id="PTHR10465:SF2">
    <property type="entry name" value="MITOFUSIN-1"/>
    <property type="match status" value="1"/>
</dbReference>
<accession>A0A4W5KD70</accession>
<feature type="transmembrane region" description="Helical" evidence="7">
    <location>
        <begin position="61"/>
        <end position="79"/>
    </location>
</feature>
<dbReference type="GeneTree" id="ENSGT00390000013727"/>
<reference evidence="9" key="3">
    <citation type="submission" date="2025-09" db="UniProtKB">
        <authorList>
            <consortium name="Ensembl"/>
        </authorList>
    </citation>
    <scope>IDENTIFICATION</scope>
</reference>
<feature type="domain" description="Fzo/mitofusin HR2" evidence="8">
    <location>
        <begin position="27"/>
        <end position="168"/>
    </location>
</feature>
<dbReference type="GO" id="GO:0003924">
    <property type="term" value="F:GTPase activity"/>
    <property type="evidence" value="ECO:0007669"/>
    <property type="project" value="InterPro"/>
</dbReference>
<keyword evidence="7" id="KW-1133">Transmembrane helix</keyword>
<dbReference type="GO" id="GO:0051646">
    <property type="term" value="P:mitochondrion localization"/>
    <property type="evidence" value="ECO:0007669"/>
    <property type="project" value="TreeGrafter"/>
</dbReference>
<dbReference type="GO" id="GO:0005525">
    <property type="term" value="F:GTP binding"/>
    <property type="evidence" value="ECO:0007669"/>
    <property type="project" value="UniProtKB-KW"/>
</dbReference>
<dbReference type="Pfam" id="PF04799">
    <property type="entry name" value="Fzo_mitofusin"/>
    <property type="match status" value="1"/>
</dbReference>
<reference evidence="9" key="2">
    <citation type="submission" date="2025-08" db="UniProtKB">
        <authorList>
            <consortium name="Ensembl"/>
        </authorList>
    </citation>
    <scope>IDENTIFICATION</scope>
</reference>
<keyword evidence="2" id="KW-0547">Nucleotide-binding</keyword>
<comment type="subcellular location">
    <subcellularLocation>
        <location evidence="1">Membrane</location>
    </subcellularLocation>
</comment>